<evidence type="ECO:0000313" key="2">
    <source>
        <dbReference type="EMBL" id="OQU92370.1"/>
    </source>
</evidence>
<organism evidence="2 3">
    <name type="scientific">Sorghum bicolor</name>
    <name type="common">Sorghum</name>
    <name type="synonym">Sorghum vulgare</name>
    <dbReference type="NCBI Taxonomy" id="4558"/>
    <lineage>
        <taxon>Eukaryota</taxon>
        <taxon>Viridiplantae</taxon>
        <taxon>Streptophyta</taxon>
        <taxon>Embryophyta</taxon>
        <taxon>Tracheophyta</taxon>
        <taxon>Spermatophyta</taxon>
        <taxon>Magnoliopsida</taxon>
        <taxon>Liliopsida</taxon>
        <taxon>Poales</taxon>
        <taxon>Poaceae</taxon>
        <taxon>PACMAD clade</taxon>
        <taxon>Panicoideae</taxon>
        <taxon>Andropogonodae</taxon>
        <taxon>Andropogoneae</taxon>
        <taxon>Sorghinae</taxon>
        <taxon>Sorghum</taxon>
    </lineage>
</organism>
<evidence type="ECO:0000256" key="1">
    <source>
        <dbReference type="SAM" id="MobiDB-lite"/>
    </source>
</evidence>
<gene>
    <name evidence="2" type="ORF">SORBI_3001G332933</name>
</gene>
<feature type="region of interest" description="Disordered" evidence="1">
    <location>
        <begin position="48"/>
        <end position="85"/>
    </location>
</feature>
<dbReference type="Gramene" id="OQU92370">
    <property type="protein sequence ID" value="OQU92370"/>
    <property type="gene ID" value="SORBI_3001G332933"/>
</dbReference>
<reference evidence="3" key="2">
    <citation type="journal article" date="2018" name="Plant J.">
        <title>The Sorghum bicolor reference genome: improved assembly, gene annotations, a transcriptome atlas, and signatures of genome organization.</title>
        <authorList>
            <person name="McCormick R.F."/>
            <person name="Truong S.K."/>
            <person name="Sreedasyam A."/>
            <person name="Jenkins J."/>
            <person name="Shu S."/>
            <person name="Sims D."/>
            <person name="Kennedy M."/>
            <person name="Amirebrahimi M."/>
            <person name="Weers B.D."/>
            <person name="McKinley B."/>
            <person name="Mattison A."/>
            <person name="Morishige D.T."/>
            <person name="Grimwood J."/>
            <person name="Schmutz J."/>
            <person name="Mullet J.E."/>
        </authorList>
    </citation>
    <scope>NUCLEOTIDE SEQUENCE [LARGE SCALE GENOMIC DNA]</scope>
    <source>
        <strain evidence="3">cv. BTx623</strain>
    </source>
</reference>
<keyword evidence="3" id="KW-1185">Reference proteome</keyword>
<sequence>MPRLLLCLLVPARNASKHAGDKAGGEALCALAFSEDLHCLRLPTCSVQRPGKDGRFPASAAAGIKEEAGRRSPPTRAAANDGSLH</sequence>
<name>A0A1Z5S8U9_SORBI</name>
<protein>
    <submittedName>
        <fullName evidence="2">Uncharacterized protein</fullName>
    </submittedName>
</protein>
<dbReference type="AlphaFoldDB" id="A0A1Z5S8U9"/>
<dbReference type="InParanoid" id="A0A1Z5S8U9"/>
<dbReference type="EMBL" id="CM000760">
    <property type="protein sequence ID" value="OQU92370.1"/>
    <property type="molecule type" value="Genomic_DNA"/>
</dbReference>
<accession>A0A1Z5S8U9</accession>
<proteinExistence type="predicted"/>
<evidence type="ECO:0000313" key="3">
    <source>
        <dbReference type="Proteomes" id="UP000000768"/>
    </source>
</evidence>
<reference evidence="2 3" key="1">
    <citation type="journal article" date="2009" name="Nature">
        <title>The Sorghum bicolor genome and the diversification of grasses.</title>
        <authorList>
            <person name="Paterson A.H."/>
            <person name="Bowers J.E."/>
            <person name="Bruggmann R."/>
            <person name="Dubchak I."/>
            <person name="Grimwood J."/>
            <person name="Gundlach H."/>
            <person name="Haberer G."/>
            <person name="Hellsten U."/>
            <person name="Mitros T."/>
            <person name="Poliakov A."/>
            <person name="Schmutz J."/>
            <person name="Spannagl M."/>
            <person name="Tang H."/>
            <person name="Wang X."/>
            <person name="Wicker T."/>
            <person name="Bharti A.K."/>
            <person name="Chapman J."/>
            <person name="Feltus F.A."/>
            <person name="Gowik U."/>
            <person name="Grigoriev I.V."/>
            <person name="Lyons E."/>
            <person name="Maher C.A."/>
            <person name="Martis M."/>
            <person name="Narechania A."/>
            <person name="Otillar R.P."/>
            <person name="Penning B.W."/>
            <person name="Salamov A.A."/>
            <person name="Wang Y."/>
            <person name="Zhang L."/>
            <person name="Carpita N.C."/>
            <person name="Freeling M."/>
            <person name="Gingle A.R."/>
            <person name="Hash C.T."/>
            <person name="Keller B."/>
            <person name="Klein P."/>
            <person name="Kresovich S."/>
            <person name="McCann M.C."/>
            <person name="Ming R."/>
            <person name="Peterson D.G."/>
            <person name="Mehboob-ur-Rahman"/>
            <person name="Ware D."/>
            <person name="Westhoff P."/>
            <person name="Mayer K.F."/>
            <person name="Messing J."/>
            <person name="Rokhsar D.S."/>
        </authorList>
    </citation>
    <scope>NUCLEOTIDE SEQUENCE [LARGE SCALE GENOMIC DNA]</scope>
    <source>
        <strain evidence="3">cv. BTx623</strain>
    </source>
</reference>
<dbReference type="Proteomes" id="UP000000768">
    <property type="component" value="Chromosome 1"/>
</dbReference>